<feature type="region of interest" description="Disordered" evidence="10">
    <location>
        <begin position="327"/>
        <end position="347"/>
    </location>
</feature>
<evidence type="ECO:0000313" key="13">
    <source>
        <dbReference type="EMBL" id="OAP92993.1"/>
    </source>
</evidence>
<dbReference type="OrthoDB" id="9787225at2"/>
<evidence type="ECO:0000256" key="4">
    <source>
        <dbReference type="ARBA" id="ARBA00022679"/>
    </source>
</evidence>
<gene>
    <name evidence="13" type="ORF">A4H96_02355</name>
</gene>
<dbReference type="InterPro" id="IPR036779">
    <property type="entry name" value="LysM_dom_sf"/>
</dbReference>
<dbReference type="InterPro" id="IPR018392">
    <property type="entry name" value="LysM"/>
</dbReference>
<dbReference type="GO" id="GO:0071555">
    <property type="term" value="P:cell wall organization"/>
    <property type="evidence" value="ECO:0007669"/>
    <property type="project" value="UniProtKB-UniRule"/>
</dbReference>
<keyword evidence="14" id="KW-1185">Reference proteome</keyword>
<comment type="pathway">
    <text evidence="1 9">Cell wall biogenesis; peptidoglycan biosynthesis.</text>
</comment>
<dbReference type="RefSeq" id="WP_064218107.1">
    <property type="nucleotide sequence ID" value="NZ_LVXZ01000022.1"/>
</dbReference>
<organism evidence="13 14">
    <name type="scientific">Acidithiobacillus ferrooxidans</name>
    <name type="common">Thiobacillus ferrooxidans</name>
    <dbReference type="NCBI Taxonomy" id="920"/>
    <lineage>
        <taxon>Bacteria</taxon>
        <taxon>Pseudomonadati</taxon>
        <taxon>Pseudomonadota</taxon>
        <taxon>Acidithiobacillia</taxon>
        <taxon>Acidithiobacillales</taxon>
        <taxon>Acidithiobacillaceae</taxon>
        <taxon>Acidithiobacillus</taxon>
    </lineage>
</organism>
<dbReference type="Gene3D" id="3.10.350.10">
    <property type="entry name" value="LysM domain"/>
    <property type="match status" value="1"/>
</dbReference>
<dbReference type="AlphaFoldDB" id="A0A179BNU9"/>
<name>A0A179BNU9_ACIFR</name>
<keyword evidence="5" id="KW-0378">Hydrolase</keyword>
<evidence type="ECO:0000256" key="10">
    <source>
        <dbReference type="SAM" id="MobiDB-lite"/>
    </source>
</evidence>
<dbReference type="PROSITE" id="PS52029">
    <property type="entry name" value="LD_TPASE"/>
    <property type="match status" value="1"/>
</dbReference>
<reference evidence="13 14" key="1">
    <citation type="submission" date="2016-04" db="EMBL/GenBank/DDBJ databases">
        <title>Acidithiobacillus ferrooxidans genome sequencing and assembly.</title>
        <authorList>
            <person name="Zhou Z."/>
        </authorList>
    </citation>
    <scope>NUCLEOTIDE SEQUENCE [LARGE SCALE GENOMIC DNA]</scope>
    <source>
        <strain evidence="13 14">BY0502</strain>
    </source>
</reference>
<dbReference type="GO" id="GO:0008360">
    <property type="term" value="P:regulation of cell shape"/>
    <property type="evidence" value="ECO:0007669"/>
    <property type="project" value="UniProtKB-UniRule"/>
</dbReference>
<protein>
    <recommendedName>
        <fullName evidence="12">L,D-TPase catalytic domain-containing protein</fullName>
    </recommendedName>
</protein>
<dbReference type="EMBL" id="LVXZ01000022">
    <property type="protein sequence ID" value="OAP92993.1"/>
    <property type="molecule type" value="Genomic_DNA"/>
</dbReference>
<dbReference type="UniPathway" id="UPA00219"/>
<dbReference type="GO" id="GO:0005576">
    <property type="term" value="C:extracellular region"/>
    <property type="evidence" value="ECO:0007669"/>
    <property type="project" value="TreeGrafter"/>
</dbReference>
<evidence type="ECO:0000256" key="2">
    <source>
        <dbReference type="ARBA" id="ARBA00005992"/>
    </source>
</evidence>
<evidence type="ECO:0000256" key="11">
    <source>
        <dbReference type="SAM" id="SignalP"/>
    </source>
</evidence>
<comment type="caution">
    <text evidence="13">The sequence shown here is derived from an EMBL/GenBank/DDBJ whole genome shotgun (WGS) entry which is preliminary data.</text>
</comment>
<evidence type="ECO:0000256" key="1">
    <source>
        <dbReference type="ARBA" id="ARBA00004752"/>
    </source>
</evidence>
<dbReference type="PANTHER" id="PTHR30582">
    <property type="entry name" value="L,D-TRANSPEPTIDASE"/>
    <property type="match status" value="1"/>
</dbReference>
<evidence type="ECO:0000313" key="14">
    <source>
        <dbReference type="Proteomes" id="UP000078302"/>
    </source>
</evidence>
<keyword evidence="3" id="KW-0328">Glycosyltransferase</keyword>
<evidence type="ECO:0000256" key="8">
    <source>
        <dbReference type="ARBA" id="ARBA00023316"/>
    </source>
</evidence>
<keyword evidence="8 9" id="KW-0961">Cell wall biogenesis/degradation</keyword>
<dbReference type="SUPFAM" id="SSF141523">
    <property type="entry name" value="L,D-transpeptidase catalytic domain-like"/>
    <property type="match status" value="1"/>
</dbReference>
<keyword evidence="7 9" id="KW-0573">Peptidoglycan synthesis</keyword>
<keyword evidence="4" id="KW-0808">Transferase</keyword>
<evidence type="ECO:0000256" key="7">
    <source>
        <dbReference type="ARBA" id="ARBA00022984"/>
    </source>
</evidence>
<feature type="active site" description="Nucleophile" evidence="9">
    <location>
        <position position="207"/>
    </location>
</feature>
<dbReference type="PANTHER" id="PTHR30582:SF24">
    <property type="entry name" value="L,D-TRANSPEPTIDASE ERFK_SRFK-RELATED"/>
    <property type="match status" value="1"/>
</dbReference>
<dbReference type="InterPro" id="IPR005490">
    <property type="entry name" value="LD_TPept_cat_dom"/>
</dbReference>
<feature type="chain" id="PRO_5008099527" description="L,D-TPase catalytic domain-containing protein" evidence="11">
    <location>
        <begin position="24"/>
        <end position="347"/>
    </location>
</feature>
<evidence type="ECO:0000256" key="5">
    <source>
        <dbReference type="ARBA" id="ARBA00022801"/>
    </source>
</evidence>
<dbReference type="CDD" id="cd00118">
    <property type="entry name" value="LysM"/>
    <property type="match status" value="1"/>
</dbReference>
<dbReference type="InterPro" id="IPR050979">
    <property type="entry name" value="LD-transpeptidase"/>
</dbReference>
<accession>A0A179BNU9</accession>
<proteinExistence type="inferred from homology"/>
<feature type="active site" description="Proton donor/acceptor" evidence="9">
    <location>
        <position position="191"/>
    </location>
</feature>
<evidence type="ECO:0000259" key="12">
    <source>
        <dbReference type="PROSITE" id="PS52029"/>
    </source>
</evidence>
<evidence type="ECO:0000256" key="3">
    <source>
        <dbReference type="ARBA" id="ARBA00022676"/>
    </source>
</evidence>
<feature type="signal peptide" evidence="11">
    <location>
        <begin position="1"/>
        <end position="23"/>
    </location>
</feature>
<dbReference type="Pfam" id="PF03734">
    <property type="entry name" value="YkuD"/>
    <property type="match status" value="1"/>
</dbReference>
<keyword evidence="6 9" id="KW-0133">Cell shape</keyword>
<comment type="similarity">
    <text evidence="2">Belongs to the YkuD family.</text>
</comment>
<dbReference type="Proteomes" id="UP000078302">
    <property type="component" value="Unassembled WGS sequence"/>
</dbReference>
<dbReference type="CDD" id="cd16913">
    <property type="entry name" value="YkuD_like"/>
    <property type="match status" value="1"/>
</dbReference>
<evidence type="ECO:0000256" key="6">
    <source>
        <dbReference type="ARBA" id="ARBA00022960"/>
    </source>
</evidence>
<dbReference type="GO" id="GO:0016757">
    <property type="term" value="F:glycosyltransferase activity"/>
    <property type="evidence" value="ECO:0007669"/>
    <property type="project" value="UniProtKB-KW"/>
</dbReference>
<evidence type="ECO:0000256" key="9">
    <source>
        <dbReference type="PROSITE-ProRule" id="PRU01373"/>
    </source>
</evidence>
<dbReference type="InterPro" id="IPR038063">
    <property type="entry name" value="Transpep_catalytic_dom"/>
</dbReference>
<feature type="domain" description="L,D-TPase catalytic" evidence="12">
    <location>
        <begin position="96"/>
        <end position="231"/>
    </location>
</feature>
<keyword evidence="11" id="KW-0732">Signal</keyword>
<sequence length="347" mass="37970">MKYPIIPSLLAGCSMLLSSSAFAAEFPLPATGSNMVGQLQVVIARHQDTLLDIARHYDLGYNEIRAANPGVDPWLPGAGTHVLIPTQYILPPKPWRGIIINIPERRLFYFPAGQHVVYTFPVGIFRPKWPNPLGSTRIIAKVRNPTWTVPKNIQEEHAKAGEPIPAFFPAGPDNPMGELALETGWSQIFIHGTNKPWGVGMRVSHGCFHVYPENEVQLFKMVKVGTPVTTIDQPYIVGTSGNGQLYLQSFAPIEAYKKGGNSQQRAVDAISLFEKQAQQNWTINWQQVIDLVEKPNTIPTAININAPTLSAVIARLPAQPYDFAPYGDNANTATPPPAPTSIATPAA</sequence>
<dbReference type="GO" id="GO:0071972">
    <property type="term" value="F:peptidoglycan L,D-transpeptidase activity"/>
    <property type="evidence" value="ECO:0007669"/>
    <property type="project" value="TreeGrafter"/>
</dbReference>
<dbReference type="Gene3D" id="2.40.440.10">
    <property type="entry name" value="L,D-transpeptidase catalytic domain-like"/>
    <property type="match status" value="1"/>
</dbReference>
<dbReference type="GO" id="GO:0018104">
    <property type="term" value="P:peptidoglycan-protein cross-linking"/>
    <property type="evidence" value="ECO:0007669"/>
    <property type="project" value="TreeGrafter"/>
</dbReference>